<reference evidence="13" key="1">
    <citation type="submission" date="2025-08" db="UniProtKB">
        <authorList>
            <consortium name="RefSeq"/>
        </authorList>
    </citation>
    <scope>IDENTIFICATION</scope>
    <source>
        <strain evidence="13">15112-1751.03</strain>
        <tissue evidence="13">Whole Adult</tissue>
    </source>
</reference>
<evidence type="ECO:0000313" key="13">
    <source>
        <dbReference type="RefSeq" id="XP_051861669.1"/>
    </source>
</evidence>
<dbReference type="PROSITE" id="PS00786">
    <property type="entry name" value="5_NUCLEOTIDASE_2"/>
    <property type="match status" value="2"/>
</dbReference>
<dbReference type="GO" id="GO:0006196">
    <property type="term" value="P:AMP catabolic process"/>
    <property type="evidence" value="ECO:0007669"/>
    <property type="project" value="TreeGrafter"/>
</dbReference>
<proteinExistence type="inferred from homology"/>
<dbReference type="InterPro" id="IPR008334">
    <property type="entry name" value="5'-Nucleotdase_C"/>
</dbReference>
<evidence type="ECO:0000256" key="2">
    <source>
        <dbReference type="ARBA" id="ARBA00006654"/>
    </source>
</evidence>
<dbReference type="InterPro" id="IPR006146">
    <property type="entry name" value="5'-Nucleotdase_CS"/>
</dbReference>
<dbReference type="EC" id="3.1.3.5" evidence="3"/>
<feature type="domain" description="Calcineurin-like phosphoesterase" evidence="10">
    <location>
        <begin position="457"/>
        <end position="674"/>
    </location>
</feature>
<dbReference type="InterPro" id="IPR036907">
    <property type="entry name" value="5'-Nucleotdase_C_sf"/>
</dbReference>
<evidence type="ECO:0000256" key="4">
    <source>
        <dbReference type="ARBA" id="ARBA00022723"/>
    </source>
</evidence>
<evidence type="ECO:0000256" key="6">
    <source>
        <dbReference type="ARBA" id="ARBA00022741"/>
    </source>
</evidence>
<feature type="signal peptide" evidence="9">
    <location>
        <begin position="1"/>
        <end position="17"/>
    </location>
</feature>
<dbReference type="Proteomes" id="UP000515160">
    <property type="component" value="Chromosome 3"/>
</dbReference>
<keyword evidence="12" id="KW-1185">Reference proteome</keyword>
<organism evidence="12 13">
    <name type="scientific">Drosophila albomicans</name>
    <name type="common">Fruit fly</name>
    <dbReference type="NCBI Taxonomy" id="7291"/>
    <lineage>
        <taxon>Eukaryota</taxon>
        <taxon>Metazoa</taxon>
        <taxon>Ecdysozoa</taxon>
        <taxon>Arthropoda</taxon>
        <taxon>Hexapoda</taxon>
        <taxon>Insecta</taxon>
        <taxon>Pterygota</taxon>
        <taxon>Neoptera</taxon>
        <taxon>Endopterygota</taxon>
        <taxon>Diptera</taxon>
        <taxon>Brachycera</taxon>
        <taxon>Muscomorpha</taxon>
        <taxon>Ephydroidea</taxon>
        <taxon>Drosophilidae</taxon>
        <taxon>Drosophila</taxon>
    </lineage>
</organism>
<dbReference type="Gene3D" id="3.90.780.10">
    <property type="entry name" value="5'-Nucleotidase, C-terminal domain"/>
    <property type="match status" value="1"/>
</dbReference>
<dbReference type="PANTHER" id="PTHR11575:SF24">
    <property type="entry name" value="5'-NUCLEOTIDASE"/>
    <property type="match status" value="1"/>
</dbReference>
<feature type="chain" id="PRO_5038540464" description="5'-nucleotidase" evidence="9">
    <location>
        <begin position="18"/>
        <end position="1006"/>
    </location>
</feature>
<dbReference type="GO" id="GO:0000166">
    <property type="term" value="F:nucleotide binding"/>
    <property type="evidence" value="ECO:0007669"/>
    <property type="project" value="UniProtKB-KW"/>
</dbReference>
<dbReference type="GO" id="GO:0005886">
    <property type="term" value="C:plasma membrane"/>
    <property type="evidence" value="ECO:0007669"/>
    <property type="project" value="TreeGrafter"/>
</dbReference>
<feature type="transmembrane region" description="Helical" evidence="8">
    <location>
        <begin position="370"/>
        <end position="389"/>
    </location>
</feature>
<name>A0A9C6STK8_DROAB</name>
<evidence type="ECO:0000259" key="11">
    <source>
        <dbReference type="Pfam" id="PF02872"/>
    </source>
</evidence>
<keyword evidence="8" id="KW-0812">Transmembrane</keyword>
<dbReference type="RefSeq" id="XP_051861669.1">
    <property type="nucleotide sequence ID" value="XM_052005709.1"/>
</dbReference>
<keyword evidence="8" id="KW-0472">Membrane</keyword>
<evidence type="ECO:0000256" key="7">
    <source>
        <dbReference type="ARBA" id="ARBA00022801"/>
    </source>
</evidence>
<dbReference type="PRINTS" id="PR01607">
    <property type="entry name" value="APYRASEFAMLY"/>
</dbReference>
<dbReference type="GO" id="GO:0008253">
    <property type="term" value="F:5'-nucleotidase activity"/>
    <property type="evidence" value="ECO:0007669"/>
    <property type="project" value="UniProtKB-EC"/>
</dbReference>
<keyword evidence="6" id="KW-0547">Nucleotide-binding</keyword>
<evidence type="ECO:0000256" key="5">
    <source>
        <dbReference type="ARBA" id="ARBA00022729"/>
    </source>
</evidence>
<gene>
    <name evidence="13" type="primary">LOC117566694</name>
</gene>
<sequence>MLWSLVLFLLAFRSVYGFKFTIVHNNDMHARYDPMRGKSDKCSKEENAKGLCFGGFARVATAVANARAEGPTLYLNAGDTFHGTLWYQVYKGQLAAHLMNLLEPDAVALGNHEFDDNVTGLLPFVTIAKFPIVCCNLDIQKVPELQIFPNLVRSTVITRLGRDIGIIGYITPLTKYYVPYNQVEYLDEIESINQEARLLTKQGVDIIIALGHSGYEKDRMIALTCPDVDVVIGGHSHTFLYSGTPPDYDRPEGPYPTVITRRNGQKVPVVQAYAFTKYLGRIELEFDDMGKLINFDGAPMLLDKWVSQDANITNILDIKRNNIDLLEKQYSVDLIEFMKYIKSGNTESDEDISLSNVDADIFSVANLIKFVNLANLLGTIVFIFILSAVRLTHTHLVHVIFFCRIFLLLCKLLPYFNFAICFKNTRNINNKQCLTKMLCSFLLCLIFLDQGRGFKFSILHNNDMHARYDPMKGSSEKCPKGDDEKGLCFGGFARVATVVEKARAAGPTLYLNAGDTYQGTPWYTFYKGEFAAEMMNMLNPDAMSLGNHEFDDNVDGLLPFLNLVKFPIVCCNLDLRKVPSMQNIKSLTKSIVIRKLEKAIGIIGYLTPETKNLVTANDVEYFDEIDCINSEAKKLVEQGVNIIIALGHSGYNRDQEIAKKCPEVDLVIGGHSHTFLYTGAPPAKDMPEGNYPTIVINSDGRKVPVLQAYAYSKYLGEIHLEFDNGGNLINFRGKPILLDSSVLLDSSIKAVLDAKRKKIDELDEQIVGISKVFLNGSTCRKAECNFGNLITDAMVYGRIAEDQGGLYFTDAALAFCNGGGIRASIDPGLEAIVTGADVATVLPFGNTLSVTRVKGMNIIKSLEHSASLRNIDWSGGFLQVSGLKIIINYNRPKGKRVTSCQVLCADCAIPQYRPLDKHKYYGVIVPTFILNGGDGHKYFKDPNEHISVMQMIDRDNLVKYFQEHKVIYPFLEERIKIVERHRKSCASSLRSIILYIFTVLKILLTN</sequence>
<comment type="catalytic activity">
    <reaction evidence="1">
        <text>a ribonucleoside 5'-phosphate + H2O = a ribonucleoside + phosphate</text>
        <dbReference type="Rhea" id="RHEA:12484"/>
        <dbReference type="ChEBI" id="CHEBI:15377"/>
        <dbReference type="ChEBI" id="CHEBI:18254"/>
        <dbReference type="ChEBI" id="CHEBI:43474"/>
        <dbReference type="ChEBI" id="CHEBI:58043"/>
        <dbReference type="EC" id="3.1.3.5"/>
    </reaction>
</comment>
<dbReference type="InterPro" id="IPR029052">
    <property type="entry name" value="Metallo-depent_PP-like"/>
</dbReference>
<keyword evidence="5 9" id="KW-0732">Signal</keyword>
<dbReference type="PANTHER" id="PTHR11575">
    <property type="entry name" value="5'-NUCLEOTIDASE-RELATED"/>
    <property type="match status" value="1"/>
</dbReference>
<dbReference type="InterPro" id="IPR004843">
    <property type="entry name" value="Calcineurin-like_PHP"/>
</dbReference>
<feature type="transmembrane region" description="Helical" evidence="8">
    <location>
        <begin position="396"/>
        <end position="416"/>
    </location>
</feature>
<evidence type="ECO:0000256" key="1">
    <source>
        <dbReference type="ARBA" id="ARBA00000815"/>
    </source>
</evidence>
<keyword evidence="7" id="KW-0378">Hydrolase</keyword>
<dbReference type="GO" id="GO:0046872">
    <property type="term" value="F:metal ion binding"/>
    <property type="evidence" value="ECO:0007669"/>
    <property type="project" value="UniProtKB-KW"/>
</dbReference>
<evidence type="ECO:0000256" key="9">
    <source>
        <dbReference type="SAM" id="SignalP"/>
    </source>
</evidence>
<dbReference type="Pfam" id="PF02872">
    <property type="entry name" value="5_nucleotid_C"/>
    <property type="match status" value="1"/>
</dbReference>
<dbReference type="AlphaFoldDB" id="A0A9C6STK8"/>
<dbReference type="GeneID" id="117566694"/>
<dbReference type="OrthoDB" id="7722975at2759"/>
<dbReference type="SUPFAM" id="SSF56300">
    <property type="entry name" value="Metallo-dependent phosphatases"/>
    <property type="match status" value="2"/>
</dbReference>
<dbReference type="Pfam" id="PF00149">
    <property type="entry name" value="Metallophos"/>
    <property type="match status" value="2"/>
</dbReference>
<feature type="domain" description="Calcineurin-like phosphoesterase" evidence="10">
    <location>
        <begin position="21"/>
        <end position="238"/>
    </location>
</feature>
<dbReference type="CDD" id="cd07409">
    <property type="entry name" value="MPP_CD73_N"/>
    <property type="match status" value="2"/>
</dbReference>
<feature type="domain" description="5'-Nucleotidase C-terminal" evidence="11">
    <location>
        <begin position="768"/>
        <end position="940"/>
    </location>
</feature>
<keyword evidence="8" id="KW-1133">Transmembrane helix</keyword>
<dbReference type="FunFam" id="3.60.21.10:FF:000020">
    <property type="entry name" value="NT5E isoform 4"/>
    <property type="match status" value="2"/>
</dbReference>
<dbReference type="FunFam" id="3.90.780.10:FF:000001">
    <property type="entry name" value="NT5E isoform 3"/>
    <property type="match status" value="1"/>
</dbReference>
<evidence type="ECO:0000313" key="12">
    <source>
        <dbReference type="Proteomes" id="UP000515160"/>
    </source>
</evidence>
<comment type="similarity">
    <text evidence="2">Belongs to the 5'-nucleotidase family.</text>
</comment>
<accession>A0A9C6STK8</accession>
<protein>
    <recommendedName>
        <fullName evidence="3">5'-nucleotidase</fullName>
        <ecNumber evidence="3">3.1.3.5</ecNumber>
    </recommendedName>
</protein>
<dbReference type="InterPro" id="IPR006179">
    <property type="entry name" value="5_nucleotidase/apyrase"/>
</dbReference>
<evidence type="ECO:0000256" key="3">
    <source>
        <dbReference type="ARBA" id="ARBA00012643"/>
    </source>
</evidence>
<dbReference type="Gene3D" id="3.60.21.10">
    <property type="match status" value="2"/>
</dbReference>
<evidence type="ECO:0000259" key="10">
    <source>
        <dbReference type="Pfam" id="PF00149"/>
    </source>
</evidence>
<evidence type="ECO:0000256" key="8">
    <source>
        <dbReference type="SAM" id="Phobius"/>
    </source>
</evidence>
<keyword evidence="4" id="KW-0479">Metal-binding</keyword>
<dbReference type="SUPFAM" id="SSF55816">
    <property type="entry name" value="5'-nucleotidase (syn. UDP-sugar hydrolase), C-terminal domain"/>
    <property type="match status" value="1"/>
</dbReference>